<reference evidence="2" key="1">
    <citation type="submission" date="2021-02" db="EMBL/GenBank/DDBJ databases">
        <title>Natronoglycomyces albus gen. nov., sp. nov, a haloalkaliphilic actinobacterium from a soda solonchak soil.</title>
        <authorList>
            <person name="Sorokin D.Y."/>
            <person name="Khijniak T.V."/>
            <person name="Zakharycheva A.P."/>
            <person name="Boueva O.V."/>
            <person name="Ariskina E.V."/>
            <person name="Hahnke R.L."/>
            <person name="Bunk B."/>
            <person name="Sproer C."/>
            <person name="Schumann P."/>
            <person name="Evtushenko L.I."/>
            <person name="Kublanov I.V."/>
        </authorList>
    </citation>
    <scope>NUCLEOTIDE SEQUENCE</scope>
    <source>
        <strain evidence="2">DSM 106290</strain>
    </source>
</reference>
<organism evidence="2 3">
    <name type="scientific">Natronoglycomyces albus</name>
    <dbReference type="NCBI Taxonomy" id="2811108"/>
    <lineage>
        <taxon>Bacteria</taxon>
        <taxon>Bacillati</taxon>
        <taxon>Actinomycetota</taxon>
        <taxon>Actinomycetes</taxon>
        <taxon>Glycomycetales</taxon>
        <taxon>Glycomycetaceae</taxon>
        <taxon>Natronoglycomyces</taxon>
    </lineage>
</organism>
<name>A0A895XMD3_9ACTN</name>
<dbReference type="InterPro" id="IPR016181">
    <property type="entry name" value="Acyl_CoA_acyltransferase"/>
</dbReference>
<evidence type="ECO:0000313" key="2">
    <source>
        <dbReference type="EMBL" id="QSB04559.1"/>
    </source>
</evidence>
<proteinExistence type="predicted"/>
<dbReference type="PANTHER" id="PTHR42791:SF1">
    <property type="entry name" value="N-ACETYLTRANSFERASE DOMAIN-CONTAINING PROTEIN"/>
    <property type="match status" value="1"/>
</dbReference>
<dbReference type="PROSITE" id="PS51186">
    <property type="entry name" value="GNAT"/>
    <property type="match status" value="1"/>
</dbReference>
<dbReference type="EMBL" id="CP070496">
    <property type="protein sequence ID" value="QSB04559.1"/>
    <property type="molecule type" value="Genomic_DNA"/>
</dbReference>
<dbReference type="GO" id="GO:0016747">
    <property type="term" value="F:acyltransferase activity, transferring groups other than amino-acyl groups"/>
    <property type="evidence" value="ECO:0007669"/>
    <property type="project" value="InterPro"/>
</dbReference>
<dbReference type="Gene3D" id="3.40.630.30">
    <property type="match status" value="1"/>
</dbReference>
<evidence type="ECO:0000259" key="1">
    <source>
        <dbReference type="PROSITE" id="PS51186"/>
    </source>
</evidence>
<dbReference type="InterPro" id="IPR052523">
    <property type="entry name" value="Trichothecene_AcTrans"/>
</dbReference>
<feature type="domain" description="N-acetyltransferase" evidence="1">
    <location>
        <begin position="4"/>
        <end position="206"/>
    </location>
</feature>
<sequence>MNDIKVWKAGPDDIDHVTEVVTRAGADEEVSRWLMRGLSEDQIKEYVGLTKDSYIKPALTNDEVLLASDASGDIAGFSIWMAMESNERFHNKAQHLRGATAQPGQTILERLLVVTERSNQHRPSTPHLYLQSIAVAPTHRGQGVGGALLRHRLENADHDHQPVYLEASTRRSKALYERHGFTAMGSVVTLPEGPQLQPMWREPKRI</sequence>
<dbReference type="PANTHER" id="PTHR42791">
    <property type="entry name" value="GNAT FAMILY ACETYLTRANSFERASE"/>
    <property type="match status" value="1"/>
</dbReference>
<keyword evidence="3" id="KW-1185">Reference proteome</keyword>
<dbReference type="Proteomes" id="UP000662939">
    <property type="component" value="Chromosome"/>
</dbReference>
<dbReference type="KEGG" id="nav:JQS30_12355"/>
<dbReference type="RefSeq" id="WP_213170557.1">
    <property type="nucleotide sequence ID" value="NZ_CP070496.1"/>
</dbReference>
<accession>A0A895XMD3</accession>
<dbReference type="SUPFAM" id="SSF55729">
    <property type="entry name" value="Acyl-CoA N-acyltransferases (Nat)"/>
    <property type="match status" value="1"/>
</dbReference>
<evidence type="ECO:0000313" key="3">
    <source>
        <dbReference type="Proteomes" id="UP000662939"/>
    </source>
</evidence>
<gene>
    <name evidence="2" type="ORF">JQS30_12355</name>
</gene>
<dbReference type="CDD" id="cd04301">
    <property type="entry name" value="NAT_SF"/>
    <property type="match status" value="1"/>
</dbReference>
<protein>
    <submittedName>
        <fullName evidence="2">GNAT family N-acetyltransferase</fullName>
    </submittedName>
</protein>
<dbReference type="Pfam" id="PF13508">
    <property type="entry name" value="Acetyltransf_7"/>
    <property type="match status" value="1"/>
</dbReference>
<dbReference type="InterPro" id="IPR000182">
    <property type="entry name" value="GNAT_dom"/>
</dbReference>
<dbReference type="AlphaFoldDB" id="A0A895XMD3"/>